<feature type="compositionally biased region" description="Basic residues" evidence="1">
    <location>
        <begin position="148"/>
        <end position="159"/>
    </location>
</feature>
<reference evidence="3" key="1">
    <citation type="journal article" date="2019" name="Int. J. Syst. Evol. Microbiol.">
        <title>The Global Catalogue of Microorganisms (GCM) 10K type strain sequencing project: providing services to taxonomists for standard genome sequencing and annotation.</title>
        <authorList>
            <consortium name="The Broad Institute Genomics Platform"/>
            <consortium name="The Broad Institute Genome Sequencing Center for Infectious Disease"/>
            <person name="Wu L."/>
            <person name="Ma J."/>
        </authorList>
    </citation>
    <scope>NUCLEOTIDE SEQUENCE [LARGE SCALE GENOMIC DNA]</scope>
    <source>
        <strain evidence="3">VKM B-3159</strain>
    </source>
</reference>
<keyword evidence="3" id="KW-1185">Reference proteome</keyword>
<proteinExistence type="predicted"/>
<feature type="compositionally biased region" description="Polar residues" evidence="1">
    <location>
        <begin position="130"/>
        <end position="142"/>
    </location>
</feature>
<sequence>MKVKRIVKVGECLNLSAKYKLTYHIGIDDQDAIIISIASNEGGGYYSKEWVKLDTILAKLESAKRPLTSFSLHGIFEGKSANTPGFMFAVLYAEGLVERDIENPRVYLASDPKPVIELIEALINSGTDIKVSSNSDGATPSKSEPKKQPAKKSGLHPLY</sequence>
<feature type="region of interest" description="Disordered" evidence="1">
    <location>
        <begin position="130"/>
        <end position="159"/>
    </location>
</feature>
<evidence type="ECO:0000313" key="2">
    <source>
        <dbReference type="EMBL" id="MDP8567410.1"/>
    </source>
</evidence>
<accession>A0ABT9JSB1</accession>
<dbReference type="EMBL" id="JAVCAP010000012">
    <property type="protein sequence ID" value="MDP8567410.1"/>
    <property type="molecule type" value="Genomic_DNA"/>
</dbReference>
<gene>
    <name evidence="2" type="ORF">Q9291_06075</name>
</gene>
<evidence type="ECO:0000256" key="1">
    <source>
        <dbReference type="SAM" id="MobiDB-lite"/>
    </source>
</evidence>
<protein>
    <submittedName>
        <fullName evidence="2">Uncharacterized protein</fullName>
    </submittedName>
</protein>
<comment type="caution">
    <text evidence="2">The sequence shown here is derived from an EMBL/GenBank/DDBJ whole genome shotgun (WGS) entry which is preliminary data.</text>
</comment>
<evidence type="ECO:0000313" key="3">
    <source>
        <dbReference type="Proteomes" id="UP001225906"/>
    </source>
</evidence>
<organism evidence="2 3">
    <name type="scientific">Methylophilus aquaticus</name>
    <dbReference type="NCBI Taxonomy" id="1971610"/>
    <lineage>
        <taxon>Bacteria</taxon>
        <taxon>Pseudomonadati</taxon>
        <taxon>Pseudomonadota</taxon>
        <taxon>Betaproteobacteria</taxon>
        <taxon>Nitrosomonadales</taxon>
        <taxon>Methylophilaceae</taxon>
        <taxon>Methylophilus</taxon>
    </lineage>
</organism>
<dbReference type="RefSeq" id="WP_306389133.1">
    <property type="nucleotide sequence ID" value="NZ_JAVCAP010000012.1"/>
</dbReference>
<dbReference type="Proteomes" id="UP001225906">
    <property type="component" value="Unassembled WGS sequence"/>
</dbReference>
<name>A0ABT9JSB1_9PROT</name>